<evidence type="ECO:0000313" key="2">
    <source>
        <dbReference type="Proteomes" id="UP000077428"/>
    </source>
</evidence>
<dbReference type="STRING" id="66851.MBORA_15600"/>
<gene>
    <name evidence="1" type="ORF">MBORA_15600</name>
</gene>
<protein>
    <submittedName>
        <fullName evidence="1">Uncharacterized protein</fullName>
    </submittedName>
</protein>
<comment type="caution">
    <text evidence="1">The sequence shown here is derived from an EMBL/GenBank/DDBJ whole genome shotgun (WGS) entry which is preliminary data.</text>
</comment>
<dbReference type="OrthoDB" id="76467at2157"/>
<dbReference type="Proteomes" id="UP000077428">
    <property type="component" value="Unassembled WGS sequence"/>
</dbReference>
<evidence type="ECO:0000313" key="1">
    <source>
        <dbReference type="EMBL" id="KZX11315.1"/>
    </source>
</evidence>
<keyword evidence="2" id="KW-1185">Reference proteome</keyword>
<accession>A0A162FD89</accession>
<name>A0A162FD89_METOA</name>
<organism evidence="1 2">
    <name type="scientific">Methanobrevibacter oralis</name>
    <dbReference type="NCBI Taxonomy" id="66851"/>
    <lineage>
        <taxon>Archaea</taxon>
        <taxon>Methanobacteriati</taxon>
        <taxon>Methanobacteriota</taxon>
        <taxon>Methanomada group</taxon>
        <taxon>Methanobacteria</taxon>
        <taxon>Methanobacteriales</taxon>
        <taxon>Methanobacteriaceae</taxon>
        <taxon>Methanobrevibacter</taxon>
    </lineage>
</organism>
<dbReference type="InterPro" id="IPR024229">
    <property type="entry name" value="DUF3781"/>
</dbReference>
<dbReference type="Pfam" id="PF12636">
    <property type="entry name" value="DUF3781"/>
    <property type="match status" value="1"/>
</dbReference>
<reference evidence="2" key="1">
    <citation type="journal article" date="2016" name="Genome Announc.">
        <title>Draft Genome Sequences of Methanobrevibacter curvatus DSM11111, Methanobrevibacter cuticularis DSM11139, Methanobrevibacter filiformis DSM11501, and Methanobrevibacter oralis DSM7256.</title>
        <authorList>
            <person name="Poehlein A."/>
            <person name="Seedorf H."/>
        </authorList>
    </citation>
    <scope>NUCLEOTIDE SEQUENCE [LARGE SCALE GENOMIC DNA]</scope>
    <source>
        <strain evidence="2">DSM 7256 / JCM 30027 / ZR</strain>
    </source>
</reference>
<sequence>MDFKNELLENVDKIHTTKLGIEGVKKNLGINCNNVVEYCIDLIEDNNSLITQKGKNYYVEIDNKIITVNKSSFTIITAHKIKKIEIKNLHDYSISSNLFSSLLITPGSEVYSISSAGNL</sequence>
<dbReference type="AlphaFoldDB" id="A0A162FD89"/>
<proteinExistence type="predicted"/>
<dbReference type="EMBL" id="LWMU01000092">
    <property type="protein sequence ID" value="KZX11315.1"/>
    <property type="molecule type" value="Genomic_DNA"/>
</dbReference>
<dbReference type="RefSeq" id="WP_063720496.1">
    <property type="nucleotide sequence ID" value="NZ_CAJVUI010000003.1"/>
</dbReference>